<accession>A0ABR3F8G3</accession>
<gene>
    <name evidence="3" type="ORF">V5O48_010404</name>
</gene>
<proteinExistence type="inferred from homology"/>
<comment type="similarity">
    <text evidence="1">Belongs to the short-chain dehydrogenases/reductases (SDR) family.</text>
</comment>
<reference evidence="3 4" key="1">
    <citation type="submission" date="2024-02" db="EMBL/GenBank/DDBJ databases">
        <title>A draft genome for the cacao thread blight pathogen Marasmius crinis-equi.</title>
        <authorList>
            <person name="Cohen S.P."/>
            <person name="Baruah I.K."/>
            <person name="Amoako-Attah I."/>
            <person name="Bukari Y."/>
            <person name="Meinhardt L.W."/>
            <person name="Bailey B.A."/>
        </authorList>
    </citation>
    <scope>NUCLEOTIDE SEQUENCE [LARGE SCALE GENOMIC DNA]</scope>
    <source>
        <strain evidence="3 4">GH-76</strain>
    </source>
</reference>
<name>A0ABR3F8G3_9AGAR</name>
<keyword evidence="2" id="KW-0560">Oxidoreductase</keyword>
<evidence type="ECO:0008006" key="5">
    <source>
        <dbReference type="Google" id="ProtNLM"/>
    </source>
</evidence>
<dbReference type="Pfam" id="PF00106">
    <property type="entry name" value="adh_short"/>
    <property type="match status" value="1"/>
</dbReference>
<dbReference type="EMBL" id="JBAHYK010000750">
    <property type="protein sequence ID" value="KAL0571555.1"/>
    <property type="molecule type" value="Genomic_DNA"/>
</dbReference>
<dbReference type="PANTHER" id="PTHR24320:SF154">
    <property type="entry name" value="OXIDOREDUCTASE, SHORT-CHAIN DEHYDROGENASE_REDUCTASE FAMILY (AFU_ORTHOLOGUE AFUA_2G04560)"/>
    <property type="match status" value="1"/>
</dbReference>
<dbReference type="Proteomes" id="UP001465976">
    <property type="component" value="Unassembled WGS sequence"/>
</dbReference>
<dbReference type="InterPro" id="IPR036291">
    <property type="entry name" value="NAD(P)-bd_dom_sf"/>
</dbReference>
<sequence length="236" mass="25462">MPTHKFDPKKDVPDLTGKVFFVTGGTWFSSSTPNSTTTDDTGTSGVGKETVLLLSQHQPEHIFFSGRDSRKADSVIEEAKAIAPNAQVTFIQCDLASLESVKEAAAQFTSLSSRLDVLVCNAGIMAVPAALTKDGYEVQFGTNHVGHALLIKLLMPSLLRTADEPQSDVRIIILSSVGHRFHPSGGIRFDTLREPDTIGNAGLRYGQSKLANVLYAKELARRYPKITSVAVHPGTV</sequence>
<feature type="non-terminal residue" evidence="3">
    <location>
        <position position="236"/>
    </location>
</feature>
<evidence type="ECO:0000313" key="3">
    <source>
        <dbReference type="EMBL" id="KAL0571555.1"/>
    </source>
</evidence>
<dbReference type="SUPFAM" id="SSF51735">
    <property type="entry name" value="NAD(P)-binding Rossmann-fold domains"/>
    <property type="match status" value="1"/>
</dbReference>
<organism evidence="3 4">
    <name type="scientific">Marasmius crinis-equi</name>
    <dbReference type="NCBI Taxonomy" id="585013"/>
    <lineage>
        <taxon>Eukaryota</taxon>
        <taxon>Fungi</taxon>
        <taxon>Dikarya</taxon>
        <taxon>Basidiomycota</taxon>
        <taxon>Agaricomycotina</taxon>
        <taxon>Agaricomycetes</taxon>
        <taxon>Agaricomycetidae</taxon>
        <taxon>Agaricales</taxon>
        <taxon>Marasmiineae</taxon>
        <taxon>Marasmiaceae</taxon>
        <taxon>Marasmius</taxon>
    </lineage>
</organism>
<dbReference type="PRINTS" id="PR00081">
    <property type="entry name" value="GDHRDH"/>
</dbReference>
<evidence type="ECO:0000313" key="4">
    <source>
        <dbReference type="Proteomes" id="UP001465976"/>
    </source>
</evidence>
<protein>
    <recommendedName>
        <fullName evidence="5">Oxidoreductase</fullName>
    </recommendedName>
</protein>
<dbReference type="InterPro" id="IPR002347">
    <property type="entry name" value="SDR_fam"/>
</dbReference>
<dbReference type="PANTHER" id="PTHR24320">
    <property type="entry name" value="RETINOL DEHYDROGENASE"/>
    <property type="match status" value="1"/>
</dbReference>
<comment type="caution">
    <text evidence="3">The sequence shown here is derived from an EMBL/GenBank/DDBJ whole genome shotgun (WGS) entry which is preliminary data.</text>
</comment>
<dbReference type="Gene3D" id="3.40.50.720">
    <property type="entry name" value="NAD(P)-binding Rossmann-like Domain"/>
    <property type="match status" value="1"/>
</dbReference>
<keyword evidence="4" id="KW-1185">Reference proteome</keyword>
<evidence type="ECO:0000256" key="1">
    <source>
        <dbReference type="ARBA" id="ARBA00006484"/>
    </source>
</evidence>
<evidence type="ECO:0000256" key="2">
    <source>
        <dbReference type="ARBA" id="ARBA00023002"/>
    </source>
</evidence>